<sequence length="1071" mass="126598">MPNTKKKSILLGYHRRQDIQKKKTEKNVSLIREYLYDILSDEFLAQSIASNKDLEQIYIDIYEKIDQLATSNKILRIAYKAFIKRIQQFNVKYNKKLPLPSRSVSEIKRSSLVYNSDWFEFGKKVCDLANLQIEYWKTETSFTFDDIIANILLSAVLYSGLNQRYSLDALLHHLRQPSPTKSIFDGTNIIFLEVVSPHYGDIYIKKEIDTKNKEEIYIKKSRNFVPDYITQLWLVRFYLYQQENQEMTCYINEDETAWQYIEKFLIKLNGRHSGILTYTQLLRAASYHWQQLKGVKISAAMVQILQEEILSCGLSLQSFDDFYRPQIDPDIEQKLLKKVDISTEKKFSNPSVISSSHNQFKDIHKFLLNLIRTKTKDVPDKLIADLLENHNEYHTAIIRLMMWLIALYKKPAREMLELLNRFDIEPSSWDEFIRPQNTLRHSSIYTYYSKVAEPFLVHAYDSFQSDELDQEEQDFNDRLFSVYQLFLDHTKKSEDQKYKILKRFHWFQRVFFKAPPFRVETIKGAARPRPQYLSAQLFALTLRYLKIYLQENAYASVEINILFQIYTIAYRTGMRINEILGLRIKDIEGNPASSIWIRPYSSKKKEDHQLKTDSSERCIPCHILLDDNELENFQKYVLLQREIYDEKNYLFKDQDTHKKLKHHQVTRPFLDVLSMLVPHHNYSFHSLRHSTVNNLSLILNCTEDSDVLKLTHYDLKHIQRIRTQLLPPGLRQDIWLYISHLMGHIDSYETFKSYFHFGYILGGYQLLQYDPEFEVKVIAKILGYSESECRILTLNHYTKRTHISLSQLSQFFTSVISPQATVEDIDPLTVFIEKTQNQSDTPPLDPSRFFAGTSSSGIPFLSFHKLLKKSECCYEQSDQLEEMAKQFCIPKDQLKYWIKNAMSIAAICNNKGRSRLIQNNSKNLFAPFPINTDEDIEIAKYFFKKLNEVNPENYEPLSDFKWLSIFIERVNTSHTGLIFSEKQLPLAELFLSQCMHFFPQKYWRLRAINMTAQFEKFKYLKTIKVLPIEKGMEKNFRLELYSDNNKRALGAFKFCLHIALIGRPYWLNSLL</sequence>
<keyword evidence="1" id="KW-0233">DNA recombination</keyword>
<dbReference type="Gene3D" id="1.10.443.10">
    <property type="entry name" value="Intergrase catalytic core"/>
    <property type="match status" value="1"/>
</dbReference>
<dbReference type="InterPro" id="IPR002104">
    <property type="entry name" value="Integrase_catalytic"/>
</dbReference>
<dbReference type="RefSeq" id="WP_087621267.1">
    <property type="nucleotide sequence ID" value="NZ_NEXX01000005.1"/>
</dbReference>
<dbReference type="GO" id="GO:0015074">
    <property type="term" value="P:DNA integration"/>
    <property type="evidence" value="ECO:0007669"/>
    <property type="project" value="InterPro"/>
</dbReference>
<feature type="domain" description="Tyr recombinase" evidence="2">
    <location>
        <begin position="566"/>
        <end position="695"/>
    </location>
</feature>
<dbReference type="Pfam" id="PF00589">
    <property type="entry name" value="Phage_integrase"/>
    <property type="match status" value="1"/>
</dbReference>
<dbReference type="SUPFAM" id="SSF56349">
    <property type="entry name" value="DNA breaking-rejoining enzymes"/>
    <property type="match status" value="1"/>
</dbReference>
<evidence type="ECO:0000313" key="4">
    <source>
        <dbReference type="Proteomes" id="UP000196536"/>
    </source>
</evidence>
<name>A0A1Z9YVR2_9GAMM</name>
<protein>
    <recommendedName>
        <fullName evidence="2">Tyr recombinase domain-containing protein</fullName>
    </recommendedName>
</protein>
<proteinExistence type="predicted"/>
<evidence type="ECO:0000259" key="2">
    <source>
        <dbReference type="Pfam" id="PF00589"/>
    </source>
</evidence>
<dbReference type="AlphaFoldDB" id="A0A1Z9YVR2"/>
<dbReference type="InterPro" id="IPR011010">
    <property type="entry name" value="DNA_brk_join_enz"/>
</dbReference>
<dbReference type="GO" id="GO:0006310">
    <property type="term" value="P:DNA recombination"/>
    <property type="evidence" value="ECO:0007669"/>
    <property type="project" value="UniProtKB-KW"/>
</dbReference>
<organism evidence="3 4">
    <name type="scientific">Acinetobacter populi</name>
    <dbReference type="NCBI Taxonomy" id="1582270"/>
    <lineage>
        <taxon>Bacteria</taxon>
        <taxon>Pseudomonadati</taxon>
        <taxon>Pseudomonadota</taxon>
        <taxon>Gammaproteobacteria</taxon>
        <taxon>Moraxellales</taxon>
        <taxon>Moraxellaceae</taxon>
        <taxon>Acinetobacter</taxon>
    </lineage>
</organism>
<dbReference type="Proteomes" id="UP000196536">
    <property type="component" value="Unassembled WGS sequence"/>
</dbReference>
<gene>
    <name evidence="3" type="ORF">CAP51_13415</name>
</gene>
<dbReference type="EMBL" id="NEXX01000005">
    <property type="protein sequence ID" value="OUY06263.1"/>
    <property type="molecule type" value="Genomic_DNA"/>
</dbReference>
<keyword evidence="4" id="KW-1185">Reference proteome</keyword>
<evidence type="ECO:0000313" key="3">
    <source>
        <dbReference type="EMBL" id="OUY06263.1"/>
    </source>
</evidence>
<dbReference type="InterPro" id="IPR013762">
    <property type="entry name" value="Integrase-like_cat_sf"/>
</dbReference>
<evidence type="ECO:0000256" key="1">
    <source>
        <dbReference type="ARBA" id="ARBA00023172"/>
    </source>
</evidence>
<dbReference type="OrthoDB" id="6652005at2"/>
<dbReference type="GO" id="GO:0003677">
    <property type="term" value="F:DNA binding"/>
    <property type="evidence" value="ECO:0007669"/>
    <property type="project" value="InterPro"/>
</dbReference>
<comment type="caution">
    <text evidence="3">The sequence shown here is derived from an EMBL/GenBank/DDBJ whole genome shotgun (WGS) entry which is preliminary data.</text>
</comment>
<accession>A0A1Z9YVR2</accession>
<reference evidence="3 4" key="1">
    <citation type="submission" date="2017-05" db="EMBL/GenBank/DDBJ databases">
        <title>Acinetobacter populi ANC 5415 (= PBJ7), whole genome shotgun sequencing project.</title>
        <authorList>
            <person name="Nemec A."/>
            <person name="Radolfova-Krizova L."/>
        </authorList>
    </citation>
    <scope>NUCLEOTIDE SEQUENCE [LARGE SCALE GENOMIC DNA]</scope>
    <source>
        <strain evidence="3 4">PBJ7</strain>
    </source>
</reference>